<reference evidence="2 3" key="1">
    <citation type="submission" date="2024-02" db="EMBL/GenBank/DDBJ databases">
        <title>Herpetosiphon gulosus NBRC 112829.</title>
        <authorList>
            <person name="Ichikawa N."/>
            <person name="Katano-Makiyama Y."/>
            <person name="Hidaka K."/>
        </authorList>
    </citation>
    <scope>NUCLEOTIDE SEQUENCE [LARGE SCALE GENOMIC DNA]</scope>
    <source>
        <strain evidence="2 3">NBRC 112829</strain>
    </source>
</reference>
<dbReference type="EMBL" id="BAABRU010000005">
    <property type="protein sequence ID" value="GAA5527959.1"/>
    <property type="molecule type" value="Genomic_DNA"/>
</dbReference>
<feature type="transmembrane region" description="Helical" evidence="1">
    <location>
        <begin position="46"/>
        <end position="69"/>
    </location>
</feature>
<comment type="caution">
    <text evidence="2">The sequence shown here is derived from an EMBL/GenBank/DDBJ whole genome shotgun (WGS) entry which is preliminary data.</text>
</comment>
<sequence>MQRDHSAALFSPTPLGLKLISWRYYLSAAITFYTLISQSAAFDLGLWLFMGGLFGAIAWLLAWVGNGLSKHKSEARRTAVILEMLRIIGWLWNMSWFGLINWVVSWVCLWYLTRQKLVVLCNR</sequence>
<feature type="transmembrane region" description="Helical" evidence="1">
    <location>
        <begin position="90"/>
        <end position="112"/>
    </location>
</feature>
<keyword evidence="1" id="KW-0472">Membrane</keyword>
<keyword evidence="1" id="KW-0812">Transmembrane</keyword>
<accession>A0ABP9WY02</accession>
<protein>
    <submittedName>
        <fullName evidence="2">Uncharacterized protein</fullName>
    </submittedName>
</protein>
<dbReference type="RefSeq" id="WP_345721566.1">
    <property type="nucleotide sequence ID" value="NZ_BAABRU010000005.1"/>
</dbReference>
<keyword evidence="3" id="KW-1185">Reference proteome</keyword>
<gene>
    <name evidence="2" type="ORF">Hgul01_01752</name>
</gene>
<feature type="transmembrane region" description="Helical" evidence="1">
    <location>
        <begin position="21"/>
        <end position="40"/>
    </location>
</feature>
<dbReference type="Proteomes" id="UP001428290">
    <property type="component" value="Unassembled WGS sequence"/>
</dbReference>
<organism evidence="2 3">
    <name type="scientific">Herpetosiphon gulosus</name>
    <dbReference type="NCBI Taxonomy" id="1973496"/>
    <lineage>
        <taxon>Bacteria</taxon>
        <taxon>Bacillati</taxon>
        <taxon>Chloroflexota</taxon>
        <taxon>Chloroflexia</taxon>
        <taxon>Herpetosiphonales</taxon>
        <taxon>Herpetosiphonaceae</taxon>
        <taxon>Herpetosiphon</taxon>
    </lineage>
</organism>
<keyword evidence="1" id="KW-1133">Transmembrane helix</keyword>
<name>A0ABP9WY02_9CHLR</name>
<evidence type="ECO:0000313" key="2">
    <source>
        <dbReference type="EMBL" id="GAA5527959.1"/>
    </source>
</evidence>
<proteinExistence type="predicted"/>
<evidence type="ECO:0000313" key="3">
    <source>
        <dbReference type="Proteomes" id="UP001428290"/>
    </source>
</evidence>
<evidence type="ECO:0000256" key="1">
    <source>
        <dbReference type="SAM" id="Phobius"/>
    </source>
</evidence>